<protein>
    <submittedName>
        <fullName evidence="1">Uncharacterized protein</fullName>
    </submittedName>
</protein>
<dbReference type="AlphaFoldDB" id="A0A0E9W8Q8"/>
<reference evidence="1" key="2">
    <citation type="journal article" date="2015" name="Fish Shellfish Immunol.">
        <title>Early steps in the European eel (Anguilla anguilla)-Vibrio vulnificus interaction in the gills: Role of the RtxA13 toxin.</title>
        <authorList>
            <person name="Callol A."/>
            <person name="Pajuelo D."/>
            <person name="Ebbesson L."/>
            <person name="Teles M."/>
            <person name="MacKenzie S."/>
            <person name="Amaro C."/>
        </authorList>
    </citation>
    <scope>NUCLEOTIDE SEQUENCE</scope>
</reference>
<organism evidence="1">
    <name type="scientific">Anguilla anguilla</name>
    <name type="common">European freshwater eel</name>
    <name type="synonym">Muraena anguilla</name>
    <dbReference type="NCBI Taxonomy" id="7936"/>
    <lineage>
        <taxon>Eukaryota</taxon>
        <taxon>Metazoa</taxon>
        <taxon>Chordata</taxon>
        <taxon>Craniata</taxon>
        <taxon>Vertebrata</taxon>
        <taxon>Euteleostomi</taxon>
        <taxon>Actinopterygii</taxon>
        <taxon>Neopterygii</taxon>
        <taxon>Teleostei</taxon>
        <taxon>Anguilliformes</taxon>
        <taxon>Anguillidae</taxon>
        <taxon>Anguilla</taxon>
    </lineage>
</organism>
<name>A0A0E9W8Q8_ANGAN</name>
<reference evidence="1" key="1">
    <citation type="submission" date="2014-11" db="EMBL/GenBank/DDBJ databases">
        <authorList>
            <person name="Amaro Gonzalez C."/>
        </authorList>
    </citation>
    <scope>NUCLEOTIDE SEQUENCE</scope>
</reference>
<accession>A0A0E9W8Q8</accession>
<evidence type="ECO:0000313" key="1">
    <source>
        <dbReference type="EMBL" id="JAH85863.1"/>
    </source>
</evidence>
<proteinExistence type="predicted"/>
<sequence>MAVLLNHTTCTEWFNIGWWWSESQVCWFVSDVCAGARECSGGAASLLLMPGGNRVHRNTSPVMTFLVKTALWWMKSILALISDTNVT</sequence>
<dbReference type="EMBL" id="GBXM01022714">
    <property type="protein sequence ID" value="JAH85863.1"/>
    <property type="molecule type" value="Transcribed_RNA"/>
</dbReference>